<sequence length="438" mass="50060">MKKGIKILISTIFQNGGEATRALEMAKIIRKYQPENYQAEIIFLSHSSPFDKTAKKEGFGVYTIEPKTQFANFHDDFKTRFGELIGDYDVAKNYLESEIAVYKELKPNIVLHGFYPIAGIAKRMVEPHIPSIAFLPLPLTENYLNEIKAFPDELPMARLPKWLQRLVIKSIPLKMMLKNPALRHSIIAQAAFDLGWKKNQPLRGTFDMLRSEHYLINDFPFFYKEQNYGENFLFTGAVYSETISKKNDDPEIIKWLSADNKRKKVFCTLGTSGDKHHLIEVIKVFNEGEGQQWSAIILSPPAICNIDEARQQVKNPNVYITNQFVNAKEINQKADVVICHGGQGTLQTAITSGTPLVGIATQPEQQINLEHLSEFGMAKRISYWNWKASYIRQKVSKILSDSSYKEKAEALNKLSQTIPTKQLIGERVWNIIKNLYLQ</sequence>
<protein>
    <submittedName>
        <fullName evidence="2">Glycosyltransferase</fullName>
    </submittedName>
</protein>
<accession>A0ABW8QBM6</accession>
<dbReference type="EMBL" id="JBJGWJ010000005">
    <property type="protein sequence ID" value="MFK8293764.1"/>
    <property type="molecule type" value="Genomic_DNA"/>
</dbReference>
<comment type="caution">
    <text evidence="2">The sequence shown here is derived from an EMBL/GenBank/DDBJ whole genome shotgun (WGS) entry which is preliminary data.</text>
</comment>
<dbReference type="SUPFAM" id="SSF53756">
    <property type="entry name" value="UDP-Glycosyltransferase/glycogen phosphorylase"/>
    <property type="match status" value="1"/>
</dbReference>
<dbReference type="InterPro" id="IPR010610">
    <property type="entry name" value="EryCIII-like_C"/>
</dbReference>
<dbReference type="PANTHER" id="PTHR21015:SF22">
    <property type="entry name" value="GLYCOSYLTRANSFERASE"/>
    <property type="match status" value="1"/>
</dbReference>
<gene>
    <name evidence="2" type="ORF">ACI76L_08225</name>
</gene>
<keyword evidence="3" id="KW-1185">Reference proteome</keyword>
<organism evidence="2 3">
    <name type="scientific">Capnocytophaga stomatis</name>
    <dbReference type="NCBI Taxonomy" id="1848904"/>
    <lineage>
        <taxon>Bacteria</taxon>
        <taxon>Pseudomonadati</taxon>
        <taxon>Bacteroidota</taxon>
        <taxon>Flavobacteriia</taxon>
        <taxon>Flavobacteriales</taxon>
        <taxon>Flavobacteriaceae</taxon>
        <taxon>Capnocytophaga</taxon>
    </lineage>
</organism>
<feature type="domain" description="Erythromycin biosynthesis protein CIII-like C-terminal" evidence="1">
    <location>
        <begin position="320"/>
        <end position="420"/>
    </location>
</feature>
<dbReference type="Pfam" id="PF06722">
    <property type="entry name" value="EryCIII-like_C"/>
    <property type="match status" value="1"/>
</dbReference>
<dbReference type="Gene3D" id="3.40.50.2000">
    <property type="entry name" value="Glycogen Phosphorylase B"/>
    <property type="match status" value="2"/>
</dbReference>
<proteinExistence type="predicted"/>
<name>A0ABW8QBM6_9FLAO</name>
<evidence type="ECO:0000313" key="2">
    <source>
        <dbReference type="EMBL" id="MFK8293764.1"/>
    </source>
</evidence>
<dbReference type="RefSeq" id="WP_203966674.1">
    <property type="nucleotide sequence ID" value="NZ_BOPJ01000004.1"/>
</dbReference>
<dbReference type="PANTHER" id="PTHR21015">
    <property type="entry name" value="UDP-N-ACETYLGLUCOSAMINE--N-ACETYLMURAMYL-(PENTAPEPTIDE) PYROPHOSPHORYL-UNDECAPRENOL N-ACETYLGLUCOSAMINE TRANSFERASE 1"/>
    <property type="match status" value="1"/>
</dbReference>
<dbReference type="Proteomes" id="UP001622370">
    <property type="component" value="Unassembled WGS sequence"/>
</dbReference>
<evidence type="ECO:0000313" key="3">
    <source>
        <dbReference type="Proteomes" id="UP001622370"/>
    </source>
</evidence>
<evidence type="ECO:0000259" key="1">
    <source>
        <dbReference type="Pfam" id="PF06722"/>
    </source>
</evidence>
<reference evidence="2 3" key="1">
    <citation type="journal article" date="2016" name="Sci. Rep.">
        <title>Whole genome sequencing identifies a novel species of the genus Capnocytophaga isolated from dog and cat bite wounds in humans.</title>
        <authorList>
            <person name="Zangenah S."/>
            <person name="Abbasi N."/>
            <person name="Andersson A.F."/>
            <person name="Bergman P."/>
        </authorList>
    </citation>
    <scope>NUCLEOTIDE SEQUENCE [LARGE SCALE GENOMIC DNA]</scope>
    <source>
        <strain evidence="2 3">W5</strain>
    </source>
</reference>